<dbReference type="EMBL" id="JANBUL010000157">
    <property type="protein sequence ID" value="KAJ2779923.1"/>
    <property type="molecule type" value="Genomic_DNA"/>
</dbReference>
<evidence type="ECO:0000313" key="3">
    <source>
        <dbReference type="Proteomes" id="UP001140217"/>
    </source>
</evidence>
<dbReference type="AlphaFoldDB" id="A0A9W8HCU4"/>
<reference evidence="2" key="1">
    <citation type="submission" date="2022-07" db="EMBL/GenBank/DDBJ databases">
        <title>Phylogenomic reconstructions and comparative analyses of Kickxellomycotina fungi.</title>
        <authorList>
            <person name="Reynolds N.K."/>
            <person name="Stajich J.E."/>
            <person name="Barry K."/>
            <person name="Grigoriev I.V."/>
            <person name="Crous P."/>
            <person name="Smith M.E."/>
        </authorList>
    </citation>
    <scope>NUCLEOTIDE SEQUENCE</scope>
    <source>
        <strain evidence="2">NBRC 105414</strain>
    </source>
</reference>
<name>A0A9W8HCU4_9FUNG</name>
<evidence type="ECO:0000256" key="1">
    <source>
        <dbReference type="SAM" id="SignalP"/>
    </source>
</evidence>
<gene>
    <name evidence="2" type="ORF">H4R18_003738</name>
</gene>
<protein>
    <submittedName>
        <fullName evidence="2">Uncharacterized protein</fullName>
    </submittedName>
</protein>
<feature type="signal peptide" evidence="1">
    <location>
        <begin position="1"/>
        <end position="23"/>
    </location>
</feature>
<dbReference type="Proteomes" id="UP001140217">
    <property type="component" value="Unassembled WGS sequence"/>
</dbReference>
<keyword evidence="3" id="KW-1185">Reference proteome</keyword>
<keyword evidence="1" id="KW-0732">Signal</keyword>
<accession>A0A9W8HCU4</accession>
<comment type="caution">
    <text evidence="2">The sequence shown here is derived from an EMBL/GenBank/DDBJ whole genome shotgun (WGS) entry which is preliminary data.</text>
</comment>
<dbReference type="OrthoDB" id="5579696at2759"/>
<organism evidence="2 3">
    <name type="scientific">Coemansia javaensis</name>
    <dbReference type="NCBI Taxonomy" id="2761396"/>
    <lineage>
        <taxon>Eukaryota</taxon>
        <taxon>Fungi</taxon>
        <taxon>Fungi incertae sedis</taxon>
        <taxon>Zoopagomycota</taxon>
        <taxon>Kickxellomycotina</taxon>
        <taxon>Kickxellomycetes</taxon>
        <taxon>Kickxellales</taxon>
        <taxon>Kickxellaceae</taxon>
        <taxon>Coemansia</taxon>
    </lineage>
</organism>
<proteinExistence type="predicted"/>
<sequence length="93" mass="9737">MALHTLLAAALALGLALALCARAQQTPQARAQPFTVSMETTYRPEHTGTGYSPMPLTPDLGRIADSVAAEPSAAAAMRQARAAWGMDATKDEL</sequence>
<evidence type="ECO:0000313" key="2">
    <source>
        <dbReference type="EMBL" id="KAJ2779923.1"/>
    </source>
</evidence>
<feature type="chain" id="PRO_5040920657" evidence="1">
    <location>
        <begin position="24"/>
        <end position="93"/>
    </location>
</feature>